<keyword evidence="1" id="KW-0812">Transmembrane</keyword>
<dbReference type="Proteomes" id="UP001334084">
    <property type="component" value="Chromosome 4"/>
</dbReference>
<reference evidence="2" key="1">
    <citation type="journal article" date="2024" name="BMC Genomics">
        <title>Functional annotation of a divergent genome using sequence and structure-based similarity.</title>
        <authorList>
            <person name="Svedberg D."/>
            <person name="Winiger R.R."/>
            <person name="Berg A."/>
            <person name="Sharma H."/>
            <person name="Tellgren-Roth C."/>
            <person name="Debrunner-Vossbrinck B.A."/>
            <person name="Vossbrinck C.R."/>
            <person name="Barandun J."/>
        </authorList>
    </citation>
    <scope>NUCLEOTIDE SEQUENCE</scope>
    <source>
        <strain evidence="2">Illinois isolate</strain>
    </source>
</reference>
<evidence type="ECO:0000256" key="1">
    <source>
        <dbReference type="SAM" id="Phobius"/>
    </source>
</evidence>
<gene>
    <name evidence="2" type="ORF">VNE69_04168</name>
</gene>
<sequence>MIYNNAYVHELFKNYSSEDIAIKDDARRKLQKHAKDLGECLLSRYKSIVSDDLKVDAVSCYKNAIDYDASVMKNGSDNEKIDLIFQNRDTKSEINYPSSTEKYTWVSNFSINNTKWMFAGLVFFIFLAVFFYYFIKKMTKKSQVKNFSNKFHNSKTKKSENLTEILLKKENKH</sequence>
<dbReference type="AlphaFoldDB" id="A0AAX4JBI7"/>
<feature type="transmembrane region" description="Helical" evidence="1">
    <location>
        <begin position="116"/>
        <end position="135"/>
    </location>
</feature>
<proteinExistence type="predicted"/>
<organism evidence="2 3">
    <name type="scientific">Vairimorpha necatrix</name>
    <dbReference type="NCBI Taxonomy" id="6039"/>
    <lineage>
        <taxon>Eukaryota</taxon>
        <taxon>Fungi</taxon>
        <taxon>Fungi incertae sedis</taxon>
        <taxon>Microsporidia</taxon>
        <taxon>Nosematidae</taxon>
        <taxon>Vairimorpha</taxon>
    </lineage>
</organism>
<keyword evidence="1" id="KW-0472">Membrane</keyword>
<accession>A0AAX4JBI7</accession>
<keyword evidence="3" id="KW-1185">Reference proteome</keyword>
<dbReference type="EMBL" id="CP142729">
    <property type="protein sequence ID" value="WUR03345.1"/>
    <property type="molecule type" value="Genomic_DNA"/>
</dbReference>
<evidence type="ECO:0000313" key="3">
    <source>
        <dbReference type="Proteomes" id="UP001334084"/>
    </source>
</evidence>
<name>A0AAX4JBI7_9MICR</name>
<keyword evidence="1" id="KW-1133">Transmembrane helix</keyword>
<dbReference type="KEGG" id="vnx:VNE69_04168"/>
<protein>
    <submittedName>
        <fullName evidence="2">Membrane protein</fullName>
    </submittedName>
</protein>
<dbReference type="RefSeq" id="XP_065329490.1">
    <property type="nucleotide sequence ID" value="XM_065473418.1"/>
</dbReference>
<dbReference type="GeneID" id="90541158"/>
<evidence type="ECO:0000313" key="2">
    <source>
        <dbReference type="EMBL" id="WUR03345.1"/>
    </source>
</evidence>